<gene>
    <name evidence="1" type="ORF">NP493_109g04000</name>
</gene>
<dbReference type="AlphaFoldDB" id="A0AAD9P780"/>
<sequence length="67" mass="7663">MRMYSKMPGSWYAVSSKRVNSHNVIDIEADVVHKRMSNLSYSVERLMPSSQASPYSHVKHSAFYIGL</sequence>
<evidence type="ECO:0000313" key="1">
    <source>
        <dbReference type="EMBL" id="KAK2189317.1"/>
    </source>
</evidence>
<dbReference type="Proteomes" id="UP001209878">
    <property type="component" value="Unassembled WGS sequence"/>
</dbReference>
<reference evidence="1" key="1">
    <citation type="journal article" date="2023" name="Mol. Biol. Evol.">
        <title>Third-Generation Sequencing Reveals the Adaptive Role of the Epigenome in Three Deep-Sea Polychaetes.</title>
        <authorList>
            <person name="Perez M."/>
            <person name="Aroh O."/>
            <person name="Sun Y."/>
            <person name="Lan Y."/>
            <person name="Juniper S.K."/>
            <person name="Young C.R."/>
            <person name="Angers B."/>
            <person name="Qian P.Y."/>
        </authorList>
    </citation>
    <scope>NUCLEOTIDE SEQUENCE</scope>
    <source>
        <strain evidence="1">R07B-5</strain>
    </source>
</reference>
<keyword evidence="2" id="KW-1185">Reference proteome</keyword>
<protein>
    <submittedName>
        <fullName evidence="1">Uncharacterized protein</fullName>
    </submittedName>
</protein>
<name>A0AAD9P780_RIDPI</name>
<evidence type="ECO:0000313" key="2">
    <source>
        <dbReference type="Proteomes" id="UP001209878"/>
    </source>
</evidence>
<dbReference type="EMBL" id="JAODUO010000109">
    <property type="protein sequence ID" value="KAK2189317.1"/>
    <property type="molecule type" value="Genomic_DNA"/>
</dbReference>
<proteinExistence type="predicted"/>
<accession>A0AAD9P780</accession>
<organism evidence="1 2">
    <name type="scientific">Ridgeia piscesae</name>
    <name type="common">Tubeworm</name>
    <dbReference type="NCBI Taxonomy" id="27915"/>
    <lineage>
        <taxon>Eukaryota</taxon>
        <taxon>Metazoa</taxon>
        <taxon>Spiralia</taxon>
        <taxon>Lophotrochozoa</taxon>
        <taxon>Annelida</taxon>
        <taxon>Polychaeta</taxon>
        <taxon>Sedentaria</taxon>
        <taxon>Canalipalpata</taxon>
        <taxon>Sabellida</taxon>
        <taxon>Siboglinidae</taxon>
        <taxon>Ridgeia</taxon>
    </lineage>
</organism>
<comment type="caution">
    <text evidence="1">The sequence shown here is derived from an EMBL/GenBank/DDBJ whole genome shotgun (WGS) entry which is preliminary data.</text>
</comment>